<organism evidence="1 2">
    <name type="scientific">Rhizobium leguminosarum</name>
    <dbReference type="NCBI Taxonomy" id="384"/>
    <lineage>
        <taxon>Bacteria</taxon>
        <taxon>Pseudomonadati</taxon>
        <taxon>Pseudomonadota</taxon>
        <taxon>Alphaproteobacteria</taxon>
        <taxon>Hyphomicrobiales</taxon>
        <taxon>Rhizobiaceae</taxon>
        <taxon>Rhizobium/Agrobacterium group</taxon>
        <taxon>Rhizobium</taxon>
    </lineage>
</organism>
<protein>
    <submittedName>
        <fullName evidence="1">Uncharacterized protein</fullName>
    </submittedName>
</protein>
<name>A0A1L3Z527_RHILE</name>
<evidence type="ECO:0000313" key="1">
    <source>
        <dbReference type="EMBL" id="API50651.1"/>
    </source>
</evidence>
<sequence>MSWPQRTWWPLISSGIITDGATSRPISKNVFHIDLADALVGRVEIPLALSNSSRSTMTLSSMSVETDFTPSFFRAAPGWIEIPSVEGKAARSCDYVSAVPGTIRVTYSYILAFLQSPATIAVEGREYFCRPEQAAAITGLSLAAVSR</sequence>
<reference evidence="1 2" key="1">
    <citation type="submission" date="2016-11" db="EMBL/GenBank/DDBJ databases">
        <title>Rhizobium leguminosarum bv. viciae strain Vaf12 isolated from Vavilovia formosa root nodules from Russia, Dagestan.</title>
        <authorList>
            <person name="Kimeklis A."/>
        </authorList>
    </citation>
    <scope>NUCLEOTIDE SEQUENCE [LARGE SCALE GENOMIC DNA]</scope>
    <source>
        <strain evidence="1 2">Vaf-108</strain>
    </source>
</reference>
<dbReference type="Proteomes" id="UP000183050">
    <property type="component" value="Chromosome"/>
</dbReference>
<proteinExistence type="predicted"/>
<gene>
    <name evidence="1" type="ORF">BMW22_02490</name>
</gene>
<dbReference type="EMBL" id="CP018228">
    <property type="protein sequence ID" value="API50651.1"/>
    <property type="molecule type" value="Genomic_DNA"/>
</dbReference>
<accession>A0A1L3Z527</accession>
<evidence type="ECO:0000313" key="2">
    <source>
        <dbReference type="Proteomes" id="UP000183050"/>
    </source>
</evidence>
<dbReference type="AlphaFoldDB" id="A0A1L3Z527"/>